<organism evidence="2 3">
    <name type="scientific">Nocardia bovistercoris</name>
    <dbReference type="NCBI Taxonomy" id="2785916"/>
    <lineage>
        <taxon>Bacteria</taxon>
        <taxon>Bacillati</taxon>
        <taxon>Actinomycetota</taxon>
        <taxon>Actinomycetes</taxon>
        <taxon>Mycobacteriales</taxon>
        <taxon>Nocardiaceae</taxon>
        <taxon>Nocardia</taxon>
    </lineage>
</organism>
<accession>A0A931N1V7</accession>
<keyword evidence="3" id="KW-1185">Reference proteome</keyword>
<name>A0A931N1V7_9NOCA</name>
<dbReference type="AlphaFoldDB" id="A0A931N1V7"/>
<evidence type="ECO:0000256" key="1">
    <source>
        <dbReference type="SAM" id="MobiDB-lite"/>
    </source>
</evidence>
<evidence type="ECO:0000313" key="3">
    <source>
        <dbReference type="Proteomes" id="UP000655751"/>
    </source>
</evidence>
<comment type="caution">
    <text evidence="2">The sequence shown here is derived from an EMBL/GenBank/DDBJ whole genome shotgun (WGS) entry which is preliminary data.</text>
</comment>
<protein>
    <submittedName>
        <fullName evidence="2">Uncharacterized protein</fullName>
    </submittedName>
</protein>
<reference evidence="2" key="1">
    <citation type="submission" date="2020-11" db="EMBL/GenBank/DDBJ databases">
        <title>Nocardia NEAU-351.nov., a novel actinomycete isolated from the cow dung.</title>
        <authorList>
            <person name="Zhang X."/>
        </authorList>
    </citation>
    <scope>NUCLEOTIDE SEQUENCE</scope>
    <source>
        <strain evidence="2">NEAU-351</strain>
    </source>
</reference>
<sequence>MTLELDMWTAQQCADYVGVKLNTWHGYVSRPALNNPAPQPKDRVGDTPLWDIDEVKEWQATRPGPGNREPKKRGPRKK</sequence>
<feature type="region of interest" description="Disordered" evidence="1">
    <location>
        <begin position="54"/>
        <end position="78"/>
    </location>
</feature>
<dbReference type="Proteomes" id="UP000655751">
    <property type="component" value="Unassembled WGS sequence"/>
</dbReference>
<dbReference type="RefSeq" id="WP_196151127.1">
    <property type="nucleotide sequence ID" value="NZ_JADMLG010000008.1"/>
</dbReference>
<dbReference type="EMBL" id="JADMLG010000008">
    <property type="protein sequence ID" value="MBH0778835.1"/>
    <property type="molecule type" value="Genomic_DNA"/>
</dbReference>
<proteinExistence type="predicted"/>
<evidence type="ECO:0000313" key="2">
    <source>
        <dbReference type="EMBL" id="MBH0778835.1"/>
    </source>
</evidence>
<gene>
    <name evidence="2" type="ORF">IT779_21370</name>
</gene>